<sequence>MRNYVLILALATKAYAWTYPDCEPDGCYRNLIDPRYTGQAPAFCIDWISGTITDAGAIPTQYHNCPDVAPLSSTELFTSGNTSSIEESSSIDTQSPTQSTTLWTTLTIFTTSTDTITKCHATATNCPGESTVILTSVIPLSTTVCPLTAEFHPPQQFPTDMHPPQSSAQAPQSSEQALQSSARASQSPQISGCPASQERGPNGDCNVTSHSTEAPLHPPQSSGCSDGTMPGINGECTPVALTSTWSPPPLPAVTQLLATTAGTHVSTVPSSSSPSVVTAGTDRFGFDATLIVICVAAALI</sequence>
<dbReference type="Proteomes" id="UP001143910">
    <property type="component" value="Unassembled WGS sequence"/>
</dbReference>
<keyword evidence="2" id="KW-1185">Reference proteome</keyword>
<organism evidence="1 2">
    <name type="scientific">Zarea fungicola</name>
    <dbReference type="NCBI Taxonomy" id="93591"/>
    <lineage>
        <taxon>Eukaryota</taxon>
        <taxon>Fungi</taxon>
        <taxon>Dikarya</taxon>
        <taxon>Ascomycota</taxon>
        <taxon>Pezizomycotina</taxon>
        <taxon>Sordariomycetes</taxon>
        <taxon>Hypocreomycetidae</taxon>
        <taxon>Hypocreales</taxon>
        <taxon>Cordycipitaceae</taxon>
        <taxon>Zarea</taxon>
    </lineage>
</organism>
<reference evidence="1" key="1">
    <citation type="submission" date="2022-08" db="EMBL/GenBank/DDBJ databases">
        <title>Genome Sequence of Lecanicillium fungicola.</title>
        <authorList>
            <person name="Buettner E."/>
        </authorList>
    </citation>
    <scope>NUCLEOTIDE SEQUENCE</scope>
    <source>
        <strain evidence="1">Babe33</strain>
    </source>
</reference>
<protein>
    <submittedName>
        <fullName evidence="1">Uncharacterized protein</fullName>
    </submittedName>
</protein>
<proteinExistence type="predicted"/>
<accession>A0ACC1NV34</accession>
<dbReference type="EMBL" id="JANJQO010000058">
    <property type="protein sequence ID" value="KAJ2982774.1"/>
    <property type="molecule type" value="Genomic_DNA"/>
</dbReference>
<comment type="caution">
    <text evidence="1">The sequence shown here is derived from an EMBL/GenBank/DDBJ whole genome shotgun (WGS) entry which is preliminary data.</text>
</comment>
<evidence type="ECO:0000313" key="1">
    <source>
        <dbReference type="EMBL" id="KAJ2982774.1"/>
    </source>
</evidence>
<gene>
    <name evidence="1" type="ORF">NQ176_g1165</name>
</gene>
<evidence type="ECO:0000313" key="2">
    <source>
        <dbReference type="Proteomes" id="UP001143910"/>
    </source>
</evidence>
<name>A0ACC1NV34_9HYPO</name>